<dbReference type="Proteomes" id="UP001144205">
    <property type="component" value="Unassembled WGS sequence"/>
</dbReference>
<organism evidence="3 4">
    <name type="scientific">Sinisalibacter aestuarii</name>
    <dbReference type="NCBI Taxonomy" id="2949426"/>
    <lineage>
        <taxon>Bacteria</taxon>
        <taxon>Pseudomonadati</taxon>
        <taxon>Pseudomonadota</taxon>
        <taxon>Alphaproteobacteria</taxon>
        <taxon>Rhodobacterales</taxon>
        <taxon>Roseobacteraceae</taxon>
        <taxon>Sinisalibacter</taxon>
    </lineage>
</organism>
<sequence>MRVINDINRAIQGQLENDTGQPNPNRSGNAPAVARQTVREVQALLTDMGYDPGPIDGMMGQRTRNAILAFERDYGLPVTGVPGPDLLADLRYAAAGSASQPEPTASQPAQPLSGQPSFDCGKATTPSERAICGSSDLAELDQAIARNFTSAYEGAGRDGRERLLNEQRAWLAQRDDCGGDAPCLASSMGVRAQNLAQIAAVIGGTPPVASTGVEGGATAAEATEVAGNRAVDQGETLLITYTGSGSGIRPESEEQQRQRDLLARTISSQVLGTELEPVFLDQQPLTPEQVHQIFETAGVPIPQVLQIQMDRERVKNATDVRFNADLSRSDINEFERQRIEAAMRDTARAAMIADAIDTPLPLTLICGIGTDAYDFERQMFPFDQDDIKYCFAGEPNNVGSLRGHKTQLPIQTDFHPEGYPVDPSTAEQVVDELRGSRFALAIPATVTGRIANDRNGRPKFVFQVTPTGPLEVRPGPDLTRVLHIFSSDQMRDVNDTPEARRLADFDRAWWLENTDEIDIIAARAVAEPAGAIDSGSLFDTFTGLTFAFRGAYSEALTTGDRNLADFVKTGSGRDLVQLSQALNVPVENMVEVSLPLVGGTTARFQTAVIVLPQPLSAYSVTDMLPDYAKQDDGWPFSNVEFKVTAENVASAPDGREVLLLAGHPDRLVVRRSSPKVAWQNAPEIASVSFSRAEVSDALRIELAWKSDLIWTGARLAGVDPAQVFVQQLANSRFAGSDSFARMEAAQQLTSAAATRNATGDPLWMKARIVLDPYDFEKQGWRVGSLSPALSADAPEADGALQVQLIAAGDDMQIFIPEDQDAARTFQQGNPGFPEFDALIAVRVSNVDSGIGTDLNRQMTVRYEPVEILLFDSGTGEIVFNEQAVRLRHVYEAKAEAPVASTESPDPGIAGDLVGSLAILGMRLGDDFETALASISDQIGAERRYFATTDARQSAAVDANVRPIMDWDSFHNGVLLEAPSRREMVAIYHEPPALAHQVTAMSRTMIFAPGSGPSWPQLRDNMLQTYPQILSETLPDGDLPATIALWLEPPIQPGQTVDANASACKRSFAASVATSGTMLDMDREARETDILKSFDNRATWVDEKGDPAIPAFASPLSMPWLFEGRGDCPDYEFMAVTLAYGDDGRILEFRQAVSNPASLAAIAADRQRAAENEPPEFELKL</sequence>
<feature type="compositionally biased region" description="Polar residues" evidence="1">
    <location>
        <begin position="97"/>
        <end position="116"/>
    </location>
</feature>
<feature type="domain" description="Peptidoglycan binding-like" evidence="2">
    <location>
        <begin position="36"/>
        <end position="88"/>
    </location>
</feature>
<feature type="region of interest" description="Disordered" evidence="1">
    <location>
        <begin position="97"/>
        <end position="125"/>
    </location>
</feature>
<protein>
    <recommendedName>
        <fullName evidence="2">Peptidoglycan binding-like domain-containing protein</fullName>
    </recommendedName>
</protein>
<dbReference type="Gene3D" id="1.10.101.10">
    <property type="entry name" value="PGBD-like superfamily/PGBD"/>
    <property type="match status" value="1"/>
</dbReference>
<dbReference type="Pfam" id="PF01471">
    <property type="entry name" value="PG_binding_1"/>
    <property type="match status" value="1"/>
</dbReference>
<evidence type="ECO:0000259" key="2">
    <source>
        <dbReference type="Pfam" id="PF01471"/>
    </source>
</evidence>
<feature type="region of interest" description="Disordered" evidence="1">
    <location>
        <begin position="13"/>
        <end position="32"/>
    </location>
</feature>
<feature type="compositionally biased region" description="Polar residues" evidence="1">
    <location>
        <begin position="14"/>
        <end position="28"/>
    </location>
</feature>
<dbReference type="InterPro" id="IPR036366">
    <property type="entry name" value="PGBDSf"/>
</dbReference>
<dbReference type="PANTHER" id="PTHR37549">
    <property type="entry name" value="LIPOPROTEIN LPRI"/>
    <property type="match status" value="1"/>
</dbReference>
<evidence type="ECO:0000313" key="3">
    <source>
        <dbReference type="EMBL" id="GKY87093.1"/>
    </source>
</evidence>
<dbReference type="InterPro" id="IPR036365">
    <property type="entry name" value="PGBD-like_sf"/>
</dbReference>
<gene>
    <name evidence="3" type="ORF">STA1M1_09620</name>
</gene>
<dbReference type="SUPFAM" id="SSF47090">
    <property type="entry name" value="PGBD-like"/>
    <property type="match status" value="1"/>
</dbReference>
<comment type="caution">
    <text evidence="3">The sequence shown here is derived from an EMBL/GenBank/DDBJ whole genome shotgun (WGS) entry which is preliminary data.</text>
</comment>
<dbReference type="InterPro" id="IPR002477">
    <property type="entry name" value="Peptidoglycan-bd-like"/>
</dbReference>
<proteinExistence type="predicted"/>
<evidence type="ECO:0000313" key="4">
    <source>
        <dbReference type="Proteomes" id="UP001144205"/>
    </source>
</evidence>
<name>A0ABQ5LR59_9RHOB</name>
<dbReference type="PANTHER" id="PTHR37549:SF1">
    <property type="entry name" value="LIPOPROTEIN LPRI"/>
    <property type="match status" value="1"/>
</dbReference>
<accession>A0ABQ5LR59</accession>
<keyword evidence="4" id="KW-1185">Reference proteome</keyword>
<evidence type="ECO:0000256" key="1">
    <source>
        <dbReference type="SAM" id="MobiDB-lite"/>
    </source>
</evidence>
<dbReference type="EMBL" id="BROH01000001">
    <property type="protein sequence ID" value="GKY87093.1"/>
    <property type="molecule type" value="Genomic_DNA"/>
</dbReference>
<dbReference type="InterPro" id="IPR052755">
    <property type="entry name" value="Lysozyme_Inhibitor_LprI"/>
</dbReference>
<reference evidence="3" key="1">
    <citation type="journal article" date="2023" name="Int. J. Syst. Evol. Microbiol.">
        <title>Sinisalibacter aestuarii sp. nov., isolated from estuarine sediment of the Arakawa River.</title>
        <authorList>
            <person name="Arafat S.T."/>
            <person name="Hirano S."/>
            <person name="Sato A."/>
            <person name="Takeuchi K."/>
            <person name="Yasuda T."/>
            <person name="Terahara T."/>
            <person name="Hamada M."/>
            <person name="Kobayashi T."/>
        </authorList>
    </citation>
    <scope>NUCLEOTIDE SEQUENCE</scope>
    <source>
        <strain evidence="3">B-399</strain>
    </source>
</reference>